<dbReference type="PaxDb" id="515619-EUBREC_2260"/>
<dbReference type="STRING" id="515619.EUBREC_2260"/>
<dbReference type="KEGG" id="ere:EUBREC_2260"/>
<dbReference type="EMBL" id="CP001107">
    <property type="protein sequence ID" value="ACR75999.1"/>
    <property type="molecule type" value="Genomic_DNA"/>
</dbReference>
<protein>
    <submittedName>
        <fullName evidence="1">Uncharacterized protein</fullName>
    </submittedName>
</protein>
<evidence type="ECO:0000313" key="1">
    <source>
        <dbReference type="EMBL" id="ACR75999.1"/>
    </source>
</evidence>
<dbReference type="HOGENOM" id="CLU_3007532_0_0_9"/>
<gene>
    <name evidence="1" type="ordered locus">EUBREC_2260</name>
</gene>
<organism evidence="1 2">
    <name type="scientific">Agathobacter rectalis (strain ATCC 33656 / DSM 3377 / JCM 17463 / KCTC 5835 / VPI 0990)</name>
    <name type="common">Eubacterium rectale</name>
    <dbReference type="NCBI Taxonomy" id="515619"/>
    <lineage>
        <taxon>Bacteria</taxon>
        <taxon>Bacillati</taxon>
        <taxon>Bacillota</taxon>
        <taxon>Clostridia</taxon>
        <taxon>Lachnospirales</taxon>
        <taxon>Lachnospiraceae</taxon>
        <taxon>Agathobacter</taxon>
    </lineage>
</organism>
<proteinExistence type="predicted"/>
<reference evidence="1 2" key="1">
    <citation type="journal article" date="2009" name="Proc. Natl. Acad. Sci. U.S.A.">
        <title>Characterizing a model human gut microbiota composed of members of its two dominant bacterial phyla.</title>
        <authorList>
            <person name="Mahowald M.A."/>
            <person name="Rey F.E."/>
            <person name="Seedorf H."/>
            <person name="Turnbaugh P.J."/>
            <person name="Fulton R.S."/>
            <person name="Wollam A."/>
            <person name="Shah N."/>
            <person name="Wang C."/>
            <person name="Magrini V."/>
            <person name="Wilson R.K."/>
            <person name="Cantarel B.L."/>
            <person name="Coutinho P.M."/>
            <person name="Henrissat B."/>
            <person name="Crock L.W."/>
            <person name="Russell A."/>
            <person name="Verberkmoes N.C."/>
            <person name="Hettich R.L."/>
            <person name="Gordon J.I."/>
        </authorList>
    </citation>
    <scope>NUCLEOTIDE SEQUENCE [LARGE SCALE GENOMIC DNA]</scope>
    <source>
        <strain evidence="2">ATCC 33656 / DSM 3377 / JCM 17463 / KCTC 5835 / LMG 30912 / VPI 0990</strain>
    </source>
</reference>
<name>C4ZD36_AGARV</name>
<accession>C4ZD36</accession>
<dbReference type="AlphaFoldDB" id="C4ZD36"/>
<dbReference type="Proteomes" id="UP000001477">
    <property type="component" value="Chromosome"/>
</dbReference>
<sequence length="56" mass="6397">MLPWFHPHSFRLKTYCLSVSDRNSFDYNGVTGLYWSHSKLVFGISSTGELSPLFGL</sequence>
<evidence type="ECO:0000313" key="2">
    <source>
        <dbReference type="Proteomes" id="UP000001477"/>
    </source>
</evidence>